<evidence type="ECO:0000313" key="2">
    <source>
        <dbReference type="EMBL" id="CAB4597486.1"/>
    </source>
</evidence>
<evidence type="ECO:0000256" key="1">
    <source>
        <dbReference type="SAM" id="MobiDB-lite"/>
    </source>
</evidence>
<feature type="compositionally biased region" description="Basic and acidic residues" evidence="1">
    <location>
        <begin position="114"/>
        <end position="128"/>
    </location>
</feature>
<dbReference type="AlphaFoldDB" id="A0A6J6G895"/>
<dbReference type="Gene3D" id="2.70.70.10">
    <property type="entry name" value="Glucose Permease (Domain IIA)"/>
    <property type="match status" value="1"/>
</dbReference>
<reference evidence="2" key="1">
    <citation type="submission" date="2020-05" db="EMBL/GenBank/DDBJ databases">
        <authorList>
            <person name="Chiriac C."/>
            <person name="Salcher M."/>
            <person name="Ghai R."/>
            <person name="Kavagutti S V."/>
        </authorList>
    </citation>
    <scope>NUCLEOTIDE SEQUENCE</scope>
</reference>
<dbReference type="InterPro" id="IPR011055">
    <property type="entry name" value="Dup_hybrid_motif"/>
</dbReference>
<protein>
    <submittedName>
        <fullName evidence="2">Unannotated protein</fullName>
    </submittedName>
</protein>
<accession>A0A6J6G895</accession>
<proteinExistence type="predicted"/>
<dbReference type="EMBL" id="CAEZTS010000258">
    <property type="protein sequence ID" value="CAB4597486.1"/>
    <property type="molecule type" value="Genomic_DNA"/>
</dbReference>
<name>A0A6J6G895_9ZZZZ</name>
<feature type="region of interest" description="Disordered" evidence="1">
    <location>
        <begin position="110"/>
        <end position="152"/>
    </location>
</feature>
<organism evidence="2">
    <name type="scientific">freshwater metagenome</name>
    <dbReference type="NCBI Taxonomy" id="449393"/>
    <lineage>
        <taxon>unclassified sequences</taxon>
        <taxon>metagenomes</taxon>
        <taxon>ecological metagenomes</taxon>
    </lineage>
</organism>
<gene>
    <name evidence="2" type="ORF">UFOPK1722_01996</name>
</gene>
<sequence length="187" mass="19411">MLGIAVLLSVSTVLPTTLGGAASDCLQPPVSGRVVAPFVAPACPYCPGHRTVDFASVLGEAVVSPVAGTVAFYGFVGGRLYITIDPVDSATFAPGTVVTVGGLLLDDVSAEGPNPRRGDPVRQGERVGDAGGWPVTLSVRRPGTEGPYLDPTPMLGRWRVAARLVPRSGRWRSTPPRLVCPATPNSR</sequence>